<evidence type="ECO:0000256" key="3">
    <source>
        <dbReference type="ARBA" id="ARBA00023004"/>
    </source>
</evidence>
<evidence type="ECO:0000313" key="5">
    <source>
        <dbReference type="Proteomes" id="UP000781958"/>
    </source>
</evidence>
<keyword evidence="2" id="KW-0479">Metal-binding</keyword>
<organism evidence="4 5">
    <name type="scientific">Azospirillum rugosum</name>
    <dbReference type="NCBI Taxonomy" id="416170"/>
    <lineage>
        <taxon>Bacteria</taxon>
        <taxon>Pseudomonadati</taxon>
        <taxon>Pseudomonadota</taxon>
        <taxon>Alphaproteobacteria</taxon>
        <taxon>Rhodospirillales</taxon>
        <taxon>Azospirillaceae</taxon>
        <taxon>Azospirillum</taxon>
    </lineage>
</organism>
<comment type="similarity">
    <text evidence="1">Belongs to the hemerythrin family.</text>
</comment>
<evidence type="ECO:0000256" key="1">
    <source>
        <dbReference type="ARBA" id="ARBA00010587"/>
    </source>
</evidence>
<gene>
    <name evidence="4" type="ORF">J2851_005222</name>
</gene>
<evidence type="ECO:0000313" key="4">
    <source>
        <dbReference type="EMBL" id="MBP2295417.1"/>
    </source>
</evidence>
<accession>A0ABS4STX4</accession>
<proteinExistence type="inferred from homology"/>
<comment type="caution">
    <text evidence="4">The sequence shown here is derived from an EMBL/GenBank/DDBJ whole genome shotgun (WGS) entry which is preliminary data.</text>
</comment>
<dbReference type="EMBL" id="JAGINP010000021">
    <property type="protein sequence ID" value="MBP2295417.1"/>
    <property type="molecule type" value="Genomic_DNA"/>
</dbReference>
<evidence type="ECO:0000256" key="2">
    <source>
        <dbReference type="ARBA" id="ARBA00022723"/>
    </source>
</evidence>
<sequence length="67" mass="7499">MEAAGYPDIVQHTAEHALIEMALGRTMKFVHSEDVGATLDFTLALLLSHQSDADRSLEAFLKRRFKP</sequence>
<keyword evidence="3" id="KW-0408">Iron</keyword>
<protein>
    <submittedName>
        <fullName evidence="4">Hemerythrin</fullName>
    </submittedName>
</protein>
<dbReference type="SUPFAM" id="SSF47188">
    <property type="entry name" value="Hemerythrin-like"/>
    <property type="match status" value="1"/>
</dbReference>
<dbReference type="InterPro" id="IPR035938">
    <property type="entry name" value="Hemerythrin-like_sf"/>
</dbReference>
<keyword evidence="5" id="KW-1185">Reference proteome</keyword>
<reference evidence="4 5" key="1">
    <citation type="submission" date="2021-03" db="EMBL/GenBank/DDBJ databases">
        <title>Genomic Encyclopedia of Type Strains, Phase III (KMG-III): the genomes of soil and plant-associated and newly described type strains.</title>
        <authorList>
            <person name="Whitman W."/>
        </authorList>
    </citation>
    <scope>NUCLEOTIDE SEQUENCE [LARGE SCALE GENOMIC DNA]</scope>
    <source>
        <strain evidence="4 5">IMMIB AFH-6</strain>
    </source>
</reference>
<dbReference type="Proteomes" id="UP000781958">
    <property type="component" value="Unassembled WGS sequence"/>
</dbReference>
<name>A0ABS4STX4_9PROT</name>
<dbReference type="RefSeq" id="WP_209769898.1">
    <property type="nucleotide sequence ID" value="NZ_JAGINP010000021.1"/>
</dbReference>